<organism evidence="2 3">
    <name type="scientific">Liparis tanakae</name>
    <name type="common">Tanaka's snailfish</name>
    <dbReference type="NCBI Taxonomy" id="230148"/>
    <lineage>
        <taxon>Eukaryota</taxon>
        <taxon>Metazoa</taxon>
        <taxon>Chordata</taxon>
        <taxon>Craniata</taxon>
        <taxon>Vertebrata</taxon>
        <taxon>Euteleostomi</taxon>
        <taxon>Actinopterygii</taxon>
        <taxon>Neopterygii</taxon>
        <taxon>Teleostei</taxon>
        <taxon>Neoteleostei</taxon>
        <taxon>Acanthomorphata</taxon>
        <taxon>Eupercaria</taxon>
        <taxon>Perciformes</taxon>
        <taxon>Cottioidei</taxon>
        <taxon>Cottales</taxon>
        <taxon>Liparidae</taxon>
        <taxon>Liparis</taxon>
    </lineage>
</organism>
<keyword evidence="3" id="KW-1185">Reference proteome</keyword>
<feature type="region of interest" description="Disordered" evidence="1">
    <location>
        <begin position="1"/>
        <end position="85"/>
    </location>
</feature>
<dbReference type="AlphaFoldDB" id="A0A4Z2EN37"/>
<reference evidence="2 3" key="1">
    <citation type="submission" date="2019-03" db="EMBL/GenBank/DDBJ databases">
        <title>First draft genome of Liparis tanakae, snailfish: a comprehensive survey of snailfish specific genes.</title>
        <authorList>
            <person name="Kim W."/>
            <person name="Song I."/>
            <person name="Jeong J.-H."/>
            <person name="Kim D."/>
            <person name="Kim S."/>
            <person name="Ryu S."/>
            <person name="Song J.Y."/>
            <person name="Lee S.K."/>
        </authorList>
    </citation>
    <scope>NUCLEOTIDE SEQUENCE [LARGE SCALE GENOMIC DNA]</scope>
    <source>
        <tissue evidence="2">Muscle</tissue>
    </source>
</reference>
<accession>A0A4Z2EN37</accession>
<evidence type="ECO:0000313" key="3">
    <source>
        <dbReference type="Proteomes" id="UP000314294"/>
    </source>
</evidence>
<name>A0A4Z2EN37_9TELE</name>
<dbReference type="Proteomes" id="UP000314294">
    <property type="component" value="Unassembled WGS sequence"/>
</dbReference>
<evidence type="ECO:0000256" key="1">
    <source>
        <dbReference type="SAM" id="MobiDB-lite"/>
    </source>
</evidence>
<feature type="compositionally biased region" description="Basic residues" evidence="1">
    <location>
        <begin position="20"/>
        <end position="32"/>
    </location>
</feature>
<evidence type="ECO:0000313" key="2">
    <source>
        <dbReference type="EMBL" id="TNN30169.1"/>
    </source>
</evidence>
<comment type="caution">
    <text evidence="2">The sequence shown here is derived from an EMBL/GenBank/DDBJ whole genome shotgun (WGS) entry which is preliminary data.</text>
</comment>
<gene>
    <name evidence="2" type="ORF">EYF80_059680</name>
</gene>
<sequence>MRSSFTRRGPRGVTAASSGRGRRRVQHVRGRRPAWTSPASSLISPTRAASTFESTSLSQSLPPSPASIPPPPLPPPLPPPVSAAAAAESLGFSDRYF</sequence>
<feature type="compositionally biased region" description="Polar residues" evidence="1">
    <location>
        <begin position="37"/>
        <end position="53"/>
    </location>
</feature>
<feature type="compositionally biased region" description="Pro residues" evidence="1">
    <location>
        <begin position="62"/>
        <end position="81"/>
    </location>
</feature>
<proteinExistence type="predicted"/>
<dbReference type="EMBL" id="SRLO01004788">
    <property type="protein sequence ID" value="TNN30169.1"/>
    <property type="molecule type" value="Genomic_DNA"/>
</dbReference>
<protein>
    <submittedName>
        <fullName evidence="2">Uncharacterized protein</fullName>
    </submittedName>
</protein>